<dbReference type="InterPro" id="IPR050231">
    <property type="entry name" value="Iron_ascorbate_oxido_reductase"/>
</dbReference>
<comment type="catalytic activity">
    <reaction evidence="8">
        <text>L-homoarginine + 2-oxoglutarate + O2 = 6-hydroxy-L-homoarginine + succinate + CO2</text>
        <dbReference type="Rhea" id="RHEA:79839"/>
        <dbReference type="ChEBI" id="CHEBI:15379"/>
        <dbReference type="ChEBI" id="CHEBI:16526"/>
        <dbReference type="ChEBI" id="CHEBI:16810"/>
        <dbReference type="ChEBI" id="CHEBI:30031"/>
        <dbReference type="ChEBI" id="CHEBI:143006"/>
        <dbReference type="ChEBI" id="CHEBI:231270"/>
    </reaction>
</comment>
<dbReference type="PRINTS" id="PR00682">
    <property type="entry name" value="IPNSYNTHASE"/>
</dbReference>
<dbReference type="GO" id="GO:0005737">
    <property type="term" value="C:cytoplasm"/>
    <property type="evidence" value="ECO:0007669"/>
    <property type="project" value="UniProtKB-SubCell"/>
</dbReference>
<evidence type="ECO:0000256" key="8">
    <source>
        <dbReference type="ARBA" id="ARBA00050708"/>
    </source>
</evidence>
<dbReference type="SUPFAM" id="SSF51197">
    <property type="entry name" value="Clavaminate synthase-like"/>
    <property type="match status" value="1"/>
</dbReference>
<organism evidence="11">
    <name type="scientific">Picea sitchensis</name>
    <name type="common">Sitka spruce</name>
    <name type="synonym">Pinus sitchensis</name>
    <dbReference type="NCBI Taxonomy" id="3332"/>
    <lineage>
        <taxon>Eukaryota</taxon>
        <taxon>Viridiplantae</taxon>
        <taxon>Streptophyta</taxon>
        <taxon>Embryophyta</taxon>
        <taxon>Tracheophyta</taxon>
        <taxon>Spermatophyta</taxon>
        <taxon>Pinopsida</taxon>
        <taxon>Pinidae</taxon>
        <taxon>Conifers I</taxon>
        <taxon>Pinales</taxon>
        <taxon>Pinaceae</taxon>
        <taxon>Picea</taxon>
    </lineage>
</organism>
<accession>A9P1W5</accession>
<evidence type="ECO:0000256" key="5">
    <source>
        <dbReference type="ARBA" id="ARBA00022964"/>
    </source>
</evidence>
<evidence type="ECO:0000313" key="11">
    <source>
        <dbReference type="EMBL" id="ABK26876.1"/>
    </source>
</evidence>
<dbReference type="Pfam" id="PF14226">
    <property type="entry name" value="DIOX_N"/>
    <property type="match status" value="1"/>
</dbReference>
<dbReference type="InterPro" id="IPR044861">
    <property type="entry name" value="IPNS-like_FE2OG_OXY"/>
</dbReference>
<keyword evidence="5" id="KW-0223">Dioxygenase</keyword>
<dbReference type="GO" id="GO:0046872">
    <property type="term" value="F:metal ion binding"/>
    <property type="evidence" value="ECO:0007669"/>
    <property type="project" value="UniProtKB-KW"/>
</dbReference>
<evidence type="ECO:0000256" key="2">
    <source>
        <dbReference type="ARBA" id="ARBA00008056"/>
    </source>
</evidence>
<comment type="similarity">
    <text evidence="2 9">Belongs to the iron/ascorbate-dependent oxidoreductase family.</text>
</comment>
<dbReference type="PROSITE" id="PS51471">
    <property type="entry name" value="FE2OG_OXY"/>
    <property type="match status" value="1"/>
</dbReference>
<dbReference type="FunFam" id="2.60.120.330:FF:000024">
    <property type="entry name" value="Probable 2-oxoglutarate-dependent dioxygenase At3g49630"/>
    <property type="match status" value="1"/>
</dbReference>
<dbReference type="PANTHER" id="PTHR47990">
    <property type="entry name" value="2-OXOGLUTARATE (2OG) AND FE(II)-DEPENDENT OXYGENASE SUPERFAMILY PROTEIN-RELATED"/>
    <property type="match status" value="1"/>
</dbReference>
<keyword evidence="6 9" id="KW-0560">Oxidoreductase</keyword>
<dbReference type="AlphaFoldDB" id="A9P1W5"/>
<evidence type="ECO:0000256" key="1">
    <source>
        <dbReference type="ARBA" id="ARBA00004496"/>
    </source>
</evidence>
<dbReference type="Gene3D" id="2.60.120.330">
    <property type="entry name" value="B-lactam Antibiotic, Isopenicillin N Synthase, Chain"/>
    <property type="match status" value="1"/>
</dbReference>
<proteinExistence type="evidence at transcript level"/>
<dbReference type="Pfam" id="PF03171">
    <property type="entry name" value="2OG-FeII_Oxy"/>
    <property type="match status" value="1"/>
</dbReference>
<dbReference type="EMBL" id="EF087641">
    <property type="protein sequence ID" value="ABK26876.1"/>
    <property type="molecule type" value="mRNA"/>
</dbReference>
<evidence type="ECO:0000256" key="9">
    <source>
        <dbReference type="RuleBase" id="RU003682"/>
    </source>
</evidence>
<evidence type="ECO:0000256" key="4">
    <source>
        <dbReference type="ARBA" id="ARBA00022723"/>
    </source>
</evidence>
<reference evidence="11" key="1">
    <citation type="journal article" date="2008" name="BMC Genomics">
        <title>A conifer genomics resource of 200,000 spruce (Picea spp.) ESTs and 6,464 high-quality, sequence-finished full-length cDNAs for Sitka spruce (Picea sitchensis).</title>
        <authorList>
            <person name="Ralph S.G."/>
            <person name="Chun H.J."/>
            <person name="Kolosova N."/>
            <person name="Cooper D."/>
            <person name="Oddy C."/>
            <person name="Ritland C.E."/>
            <person name="Kirkpatrick R."/>
            <person name="Moore R."/>
            <person name="Barber S."/>
            <person name="Holt R.A."/>
            <person name="Jones S.J."/>
            <person name="Marra M.A."/>
            <person name="Douglas C.J."/>
            <person name="Ritland K."/>
            <person name="Bohlmann J."/>
        </authorList>
    </citation>
    <scope>NUCLEOTIDE SEQUENCE</scope>
    <source>
        <tissue evidence="11">Green portion of the leader tissue</tissue>
    </source>
</reference>
<evidence type="ECO:0000256" key="7">
    <source>
        <dbReference type="ARBA" id="ARBA00023004"/>
    </source>
</evidence>
<protein>
    <recommendedName>
        <fullName evidence="10">Fe2OG dioxygenase domain-containing protein</fullName>
    </recommendedName>
</protein>
<keyword evidence="4 9" id="KW-0479">Metal-binding</keyword>
<evidence type="ECO:0000259" key="10">
    <source>
        <dbReference type="PROSITE" id="PS51471"/>
    </source>
</evidence>
<keyword evidence="3" id="KW-0963">Cytoplasm</keyword>
<feature type="domain" description="Fe2OG dioxygenase" evidence="10">
    <location>
        <begin position="181"/>
        <end position="290"/>
    </location>
</feature>
<dbReference type="GO" id="GO:0016706">
    <property type="term" value="F:2-oxoglutarate-dependent dioxygenase activity"/>
    <property type="evidence" value="ECO:0007669"/>
    <property type="project" value="UniProtKB-ARBA"/>
</dbReference>
<comment type="subcellular location">
    <subcellularLocation>
        <location evidence="1">Cytoplasm</location>
    </subcellularLocation>
</comment>
<evidence type="ECO:0000256" key="6">
    <source>
        <dbReference type="ARBA" id="ARBA00023002"/>
    </source>
</evidence>
<sequence length="330" mass="36828">MSSDFKTLPIIDVAPLLEKIGDPKMAEDPDVAEVVRQLDKACRETGFFYVKGHGVPNHIAKEVLDVTREFFHRPFEEKLRIKMSASTGHRGYQRVGENVTKGQPDMHEAIDCYREIEPGAYGPLGRALEGANLWPDYPKRFGPIMEDYVRIMKDLARKILRGIALGLGGPPDTFEGKRAGDPFWVLRIIGYPAAESDTQVLDIPDQGIGCGAHTDYGLLTLVNQDDDISALQVRNLAGEWIWAAPISGTFVCNIGDMLKVWTNGLYQPTLHRVMNRSPKYRVSVPFFYEPNFNAIVEPLEFCKEVTGGTSLFQPVVYGKHISGKVLTNFG</sequence>
<keyword evidence="7 9" id="KW-0408">Iron</keyword>
<dbReference type="InterPro" id="IPR027443">
    <property type="entry name" value="IPNS-like_sf"/>
</dbReference>
<dbReference type="OMA" id="ARETGFF"/>
<dbReference type="InterPro" id="IPR005123">
    <property type="entry name" value="Oxoglu/Fe-dep_dioxygenase_dom"/>
</dbReference>
<dbReference type="InterPro" id="IPR026992">
    <property type="entry name" value="DIOX_N"/>
</dbReference>
<name>A9P1W5_PICSI</name>
<evidence type="ECO:0000256" key="3">
    <source>
        <dbReference type="ARBA" id="ARBA00022490"/>
    </source>
</evidence>